<dbReference type="InterPro" id="IPR010656">
    <property type="entry name" value="DctM"/>
</dbReference>
<dbReference type="GO" id="GO:0022857">
    <property type="term" value="F:transmembrane transporter activity"/>
    <property type="evidence" value="ECO:0007669"/>
    <property type="project" value="TreeGrafter"/>
</dbReference>
<dbReference type="RefSeq" id="WP_156990541.1">
    <property type="nucleotide sequence ID" value="NZ_CP060286.1"/>
</dbReference>
<feature type="transmembrane region" description="Helical" evidence="7">
    <location>
        <begin position="182"/>
        <end position="199"/>
    </location>
</feature>
<dbReference type="Proteomes" id="UP000515909">
    <property type="component" value="Chromosome"/>
</dbReference>
<feature type="transmembrane region" description="Helical" evidence="7">
    <location>
        <begin position="362"/>
        <end position="384"/>
    </location>
</feature>
<keyword evidence="5 7" id="KW-1133">Transmembrane helix</keyword>
<feature type="transmembrane region" description="Helical" evidence="7">
    <location>
        <begin position="220"/>
        <end position="239"/>
    </location>
</feature>
<feature type="transmembrane region" description="Helical" evidence="7">
    <location>
        <begin position="53"/>
        <end position="73"/>
    </location>
</feature>
<dbReference type="AlphaFoldDB" id="A0A6N8HZG1"/>
<evidence type="ECO:0000313" key="9">
    <source>
        <dbReference type="EMBL" id="MVB11221.1"/>
    </source>
</evidence>
<accession>A0A6N8HZG1</accession>
<dbReference type="PIRSF" id="PIRSF006066">
    <property type="entry name" value="HI0050"/>
    <property type="match status" value="1"/>
</dbReference>
<accession>A0A7G8TEC7</accession>
<feature type="transmembrane region" description="Helical" evidence="7">
    <location>
        <begin position="245"/>
        <end position="263"/>
    </location>
</feature>
<keyword evidence="2" id="KW-1003">Cell membrane</keyword>
<keyword evidence="3" id="KW-0997">Cell inner membrane</keyword>
<evidence type="ECO:0000256" key="6">
    <source>
        <dbReference type="ARBA" id="ARBA00023136"/>
    </source>
</evidence>
<keyword evidence="4 7" id="KW-0812">Transmembrane</keyword>
<keyword evidence="6 7" id="KW-0472">Membrane</keyword>
<dbReference type="PANTHER" id="PTHR33362:SF2">
    <property type="entry name" value="TRAP TRANSPORTER LARGE PERMEASE PROTEIN"/>
    <property type="match status" value="1"/>
</dbReference>
<evidence type="ECO:0000259" key="8">
    <source>
        <dbReference type="Pfam" id="PF06808"/>
    </source>
</evidence>
<evidence type="ECO:0000256" key="1">
    <source>
        <dbReference type="ARBA" id="ARBA00004429"/>
    </source>
</evidence>
<feature type="transmembrane region" description="Helical" evidence="7">
    <location>
        <begin position="275"/>
        <end position="297"/>
    </location>
</feature>
<evidence type="ECO:0000256" key="3">
    <source>
        <dbReference type="ARBA" id="ARBA00022519"/>
    </source>
</evidence>
<dbReference type="KEGG" id="cfem:HCR03_06975"/>
<dbReference type="OrthoDB" id="9777699at2"/>
<dbReference type="PANTHER" id="PTHR33362">
    <property type="entry name" value="SIALIC ACID TRAP TRANSPORTER PERMEASE PROTEIN SIAT-RELATED"/>
    <property type="match status" value="1"/>
</dbReference>
<evidence type="ECO:0000256" key="4">
    <source>
        <dbReference type="ARBA" id="ARBA00022692"/>
    </source>
</evidence>
<dbReference type="NCBIfam" id="TIGR00786">
    <property type="entry name" value="dctM"/>
    <property type="match status" value="1"/>
</dbReference>
<proteinExistence type="predicted"/>
<reference evidence="9 11" key="1">
    <citation type="submission" date="2019-09" db="EMBL/GenBank/DDBJ databases">
        <title>Genome sequence of Clostridium sp. EA1.</title>
        <authorList>
            <person name="Poehlein A."/>
            <person name="Bengelsdorf F.R."/>
            <person name="Daniel R."/>
        </authorList>
    </citation>
    <scope>NUCLEOTIDE SEQUENCE [LARGE SCALE GENOMIC DNA]</scope>
    <source>
        <strain evidence="9 11">EA1</strain>
    </source>
</reference>
<evidence type="ECO:0000256" key="2">
    <source>
        <dbReference type="ARBA" id="ARBA00022475"/>
    </source>
</evidence>
<evidence type="ECO:0000313" key="11">
    <source>
        <dbReference type="Proteomes" id="UP000469440"/>
    </source>
</evidence>
<gene>
    <name evidence="9" type="primary">dctM_2</name>
    <name evidence="9" type="ORF">CAFE_19290</name>
    <name evidence="10" type="ORF">HCR03_06975</name>
</gene>
<dbReference type="Proteomes" id="UP000469440">
    <property type="component" value="Unassembled WGS sequence"/>
</dbReference>
<organism evidence="9 11">
    <name type="scientific">Caproicibacter fermentans</name>
    <dbReference type="NCBI Taxonomy" id="2576756"/>
    <lineage>
        <taxon>Bacteria</taxon>
        <taxon>Bacillati</taxon>
        <taxon>Bacillota</taxon>
        <taxon>Clostridia</taxon>
        <taxon>Eubacteriales</taxon>
        <taxon>Acutalibacteraceae</taxon>
        <taxon>Caproicibacter</taxon>
    </lineage>
</organism>
<sequence>MNLNFAIALLLISFVIFIICKMPVAIALASSTAITMLYLQIPVMTLVQQMSKSIDSFSLMAIPFFIFAGELMGAGGISDRLLKFANVIVGRLRGGLAHVNVLASMFFGGISGSAVADVSSLGCIEIPMMTDAGYDEDFSVAVTVTSACQGVLIPPSHNMIIYSLAAGGVSIGALFMGGVIPGILLGVCLMIVCGIISVKRQYPKGERVKLRDALKITRDAILALGTIIIIMGGVVSGIFTATESAAFACIYAFIISVFFYRELKVREIPRLLMNTIRTLAVVFSLIASAGAFGWLLAYLQVPMLISNFLLSVTTNRVIVFLLINLMLLVLGCFMDMAPLILIVTPILLPVVEQYGMNPVQFGVMLILNLAIGLCTPPVGGALFVGCSIGKISVEKVTVAMLPMYAAMLIALMLVTFIPAISLWIPGLL</sequence>
<evidence type="ECO:0000313" key="10">
    <source>
        <dbReference type="EMBL" id="QNK41968.1"/>
    </source>
</evidence>
<reference evidence="10 12" key="2">
    <citation type="submission" date="2020-08" db="EMBL/GenBank/DDBJ databases">
        <title>The isolate Caproiciproducens sp. 7D4C2 produces n-caproate at mildly acidic conditions from hexoses: genome and rBOX comparison with related strains and chain-elongating bacteria.</title>
        <authorList>
            <person name="Esquivel-Elizondo S."/>
            <person name="Bagci C."/>
            <person name="Temovska M."/>
            <person name="Jeon B.S."/>
            <person name="Bessarab I."/>
            <person name="Williams R.B.H."/>
            <person name="Huson D.H."/>
            <person name="Angenent L.T."/>
        </authorList>
    </citation>
    <scope>NUCLEOTIDE SEQUENCE [LARGE SCALE GENOMIC DNA]</scope>
    <source>
        <strain evidence="10 12">7D4C2</strain>
    </source>
</reference>
<dbReference type="Pfam" id="PF06808">
    <property type="entry name" value="DctM"/>
    <property type="match status" value="1"/>
</dbReference>
<comment type="subcellular location">
    <subcellularLocation>
        <location evidence="1">Cell inner membrane</location>
        <topology evidence="1">Multi-pass membrane protein</topology>
    </subcellularLocation>
</comment>
<protein>
    <submittedName>
        <fullName evidence="9 10">TRAP transporter large permease</fullName>
    </submittedName>
</protein>
<evidence type="ECO:0000256" key="5">
    <source>
        <dbReference type="ARBA" id="ARBA00022989"/>
    </source>
</evidence>
<evidence type="ECO:0000313" key="12">
    <source>
        <dbReference type="Proteomes" id="UP000515909"/>
    </source>
</evidence>
<dbReference type="InterPro" id="IPR004681">
    <property type="entry name" value="TRAP_DctM"/>
</dbReference>
<feature type="domain" description="TRAP C4-dicarboxylate transport system permease DctM subunit" evidence="8">
    <location>
        <begin position="11"/>
        <end position="420"/>
    </location>
</feature>
<dbReference type="EMBL" id="CP060286">
    <property type="protein sequence ID" value="QNK41968.1"/>
    <property type="molecule type" value="Genomic_DNA"/>
</dbReference>
<dbReference type="GO" id="GO:0005886">
    <property type="term" value="C:plasma membrane"/>
    <property type="evidence" value="ECO:0007669"/>
    <property type="project" value="UniProtKB-SubCell"/>
</dbReference>
<feature type="transmembrane region" description="Helical" evidence="7">
    <location>
        <begin position="317"/>
        <end position="350"/>
    </location>
</feature>
<feature type="transmembrane region" description="Helical" evidence="7">
    <location>
        <begin position="404"/>
        <end position="424"/>
    </location>
</feature>
<dbReference type="EMBL" id="VWXL01000053">
    <property type="protein sequence ID" value="MVB11221.1"/>
    <property type="molecule type" value="Genomic_DNA"/>
</dbReference>
<keyword evidence="11" id="KW-1185">Reference proteome</keyword>
<name>A0A6N8HZG1_9FIRM</name>
<evidence type="ECO:0000256" key="7">
    <source>
        <dbReference type="SAM" id="Phobius"/>
    </source>
</evidence>